<dbReference type="Gene3D" id="1.20.140.10">
    <property type="entry name" value="Butyryl-CoA Dehydrogenase, subunit A, domain 3"/>
    <property type="match status" value="1"/>
</dbReference>
<name>A0ABY2XC69_9RHOB</name>
<evidence type="ECO:0008006" key="10">
    <source>
        <dbReference type="Google" id="ProtNLM"/>
    </source>
</evidence>
<dbReference type="CDD" id="cd00567">
    <property type="entry name" value="ACAD"/>
    <property type="match status" value="1"/>
</dbReference>
<reference evidence="8 9" key="1">
    <citation type="submission" date="2019-05" db="EMBL/GenBank/DDBJ databases">
        <title>Marivita sp. nov. isolated from sea sediment.</title>
        <authorList>
            <person name="Kim W."/>
        </authorList>
    </citation>
    <scope>NUCLEOTIDE SEQUENCE [LARGE SCALE GENOMIC DNA]</scope>
    <source>
        <strain evidence="8 9">CAU 1492</strain>
    </source>
</reference>
<comment type="caution">
    <text evidence="8">The sequence shown here is derived from an EMBL/GenBank/DDBJ whole genome shotgun (WGS) entry which is preliminary data.</text>
</comment>
<keyword evidence="3" id="KW-0285">Flavoprotein</keyword>
<dbReference type="InterPro" id="IPR037069">
    <property type="entry name" value="AcylCoA_DH/ox_N_sf"/>
</dbReference>
<comment type="cofactor">
    <cofactor evidence="1">
        <name>FAD</name>
        <dbReference type="ChEBI" id="CHEBI:57692"/>
    </cofactor>
</comment>
<dbReference type="Pfam" id="PF02771">
    <property type="entry name" value="Acyl-CoA_dh_N"/>
    <property type="match status" value="1"/>
</dbReference>
<dbReference type="EMBL" id="VCPC01000001">
    <property type="protein sequence ID" value="TMV14616.1"/>
    <property type="molecule type" value="Genomic_DNA"/>
</dbReference>
<organism evidence="8 9">
    <name type="scientific">Arenibacterium halophilum</name>
    <dbReference type="NCBI Taxonomy" id="2583821"/>
    <lineage>
        <taxon>Bacteria</taxon>
        <taxon>Pseudomonadati</taxon>
        <taxon>Pseudomonadota</taxon>
        <taxon>Alphaproteobacteria</taxon>
        <taxon>Rhodobacterales</taxon>
        <taxon>Paracoccaceae</taxon>
        <taxon>Arenibacterium</taxon>
    </lineage>
</organism>
<accession>A0ABY2XC69</accession>
<evidence type="ECO:0000256" key="1">
    <source>
        <dbReference type="ARBA" id="ARBA00001974"/>
    </source>
</evidence>
<keyword evidence="9" id="KW-1185">Reference proteome</keyword>
<sequence>MTMTFTLTEEQGILRDTLARFMDTSARDTALADRWQALAELGALGIGFTEAQGGLGGGPREMALVLEAAGRTRRTEPLIDAMAIPGAALGVADPERLSDLAGGARIVAAAFAEAGDPVGVNPTMRISNGRASGEKALTPGAGAAEAVLISARDGDTLVLAEVSEADFAAMAQPMMDGQGGLRLVLADAPATVIATGEAAQHAIRAGWRQGLQAICAQAVGTSTALFDDTLAYVRVREQFGQPIGRFQVIQHRMADMMIALEESRSLLDMACHVLDSDGPDADLLMARTGILDRAMAIGRDAIQLHGGIGMSEEMPIGRGFRALKVLQGRFGGEPFHRATLRDIPHFVTQ</sequence>
<dbReference type="InterPro" id="IPR036250">
    <property type="entry name" value="AcylCo_DH-like_C"/>
</dbReference>
<proteinExistence type="inferred from homology"/>
<keyword evidence="5" id="KW-0560">Oxidoreductase</keyword>
<dbReference type="SUPFAM" id="SSF56645">
    <property type="entry name" value="Acyl-CoA dehydrogenase NM domain-like"/>
    <property type="match status" value="1"/>
</dbReference>
<evidence type="ECO:0000256" key="5">
    <source>
        <dbReference type="ARBA" id="ARBA00023002"/>
    </source>
</evidence>
<gene>
    <name evidence="8" type="ORF">FGK64_01110</name>
</gene>
<evidence type="ECO:0000256" key="2">
    <source>
        <dbReference type="ARBA" id="ARBA00009347"/>
    </source>
</evidence>
<dbReference type="InterPro" id="IPR013786">
    <property type="entry name" value="AcylCoA_DH/ox_N"/>
</dbReference>
<evidence type="ECO:0000256" key="3">
    <source>
        <dbReference type="ARBA" id="ARBA00022630"/>
    </source>
</evidence>
<dbReference type="Pfam" id="PF00441">
    <property type="entry name" value="Acyl-CoA_dh_1"/>
    <property type="match status" value="1"/>
</dbReference>
<evidence type="ECO:0000313" key="8">
    <source>
        <dbReference type="EMBL" id="TMV14616.1"/>
    </source>
</evidence>
<dbReference type="Proteomes" id="UP001191082">
    <property type="component" value="Unassembled WGS sequence"/>
</dbReference>
<dbReference type="Gene3D" id="1.10.540.10">
    <property type="entry name" value="Acyl-CoA dehydrogenase/oxidase, N-terminal domain"/>
    <property type="match status" value="1"/>
</dbReference>
<dbReference type="InterPro" id="IPR009075">
    <property type="entry name" value="AcylCo_DH/oxidase_C"/>
</dbReference>
<evidence type="ECO:0000313" key="9">
    <source>
        <dbReference type="Proteomes" id="UP001191082"/>
    </source>
</evidence>
<evidence type="ECO:0000259" key="6">
    <source>
        <dbReference type="Pfam" id="PF00441"/>
    </source>
</evidence>
<evidence type="ECO:0000256" key="4">
    <source>
        <dbReference type="ARBA" id="ARBA00022827"/>
    </source>
</evidence>
<protein>
    <recommendedName>
        <fullName evidence="10">Acyl-CoA dehydrogenase</fullName>
    </recommendedName>
</protein>
<dbReference type="SUPFAM" id="SSF47203">
    <property type="entry name" value="Acyl-CoA dehydrogenase C-terminal domain-like"/>
    <property type="match status" value="1"/>
</dbReference>
<dbReference type="InterPro" id="IPR009100">
    <property type="entry name" value="AcylCoA_DH/oxidase_NM_dom_sf"/>
</dbReference>
<evidence type="ECO:0000259" key="7">
    <source>
        <dbReference type="Pfam" id="PF02771"/>
    </source>
</evidence>
<dbReference type="PANTHER" id="PTHR43884">
    <property type="entry name" value="ACYL-COA DEHYDROGENASE"/>
    <property type="match status" value="1"/>
</dbReference>
<dbReference type="PANTHER" id="PTHR43884:SF20">
    <property type="entry name" value="ACYL-COA DEHYDROGENASE FADE28"/>
    <property type="match status" value="1"/>
</dbReference>
<feature type="domain" description="Acyl-CoA dehydrogenase/oxidase C-terminal" evidence="6">
    <location>
        <begin position="213"/>
        <end position="328"/>
    </location>
</feature>
<feature type="domain" description="Acyl-CoA dehydrogenase/oxidase N-terminal" evidence="7">
    <location>
        <begin position="8"/>
        <end position="72"/>
    </location>
</feature>
<keyword evidence="4" id="KW-0274">FAD</keyword>
<comment type="similarity">
    <text evidence="2">Belongs to the acyl-CoA dehydrogenase family.</text>
</comment>